<organism evidence="3 4">
    <name type="scientific">Ceratopteris richardii</name>
    <name type="common">Triangle waterfern</name>
    <dbReference type="NCBI Taxonomy" id="49495"/>
    <lineage>
        <taxon>Eukaryota</taxon>
        <taxon>Viridiplantae</taxon>
        <taxon>Streptophyta</taxon>
        <taxon>Embryophyta</taxon>
        <taxon>Tracheophyta</taxon>
        <taxon>Polypodiopsida</taxon>
        <taxon>Polypodiidae</taxon>
        <taxon>Polypodiales</taxon>
        <taxon>Pteridineae</taxon>
        <taxon>Pteridaceae</taxon>
        <taxon>Parkerioideae</taxon>
        <taxon>Ceratopteris</taxon>
    </lineage>
</organism>
<dbReference type="Proteomes" id="UP000825935">
    <property type="component" value="Chromosome 1"/>
</dbReference>
<comment type="caution">
    <text evidence="3">The sequence shown here is derived from an EMBL/GenBank/DDBJ whole genome shotgun (WGS) entry which is preliminary data.</text>
</comment>
<feature type="domain" description="RIN4 pathogenic type III effector avirulence factor Avr cleavage site" evidence="2">
    <location>
        <begin position="6"/>
        <end position="34"/>
    </location>
</feature>
<dbReference type="PANTHER" id="PTHR33159">
    <property type="entry name" value="RPM1-INTERACTING PROTEIN 4 (RIN4) FAMILY PROTEIN"/>
    <property type="match status" value="1"/>
</dbReference>
<feature type="compositionally biased region" description="Polar residues" evidence="1">
    <location>
        <begin position="171"/>
        <end position="183"/>
    </location>
</feature>
<evidence type="ECO:0000313" key="3">
    <source>
        <dbReference type="EMBL" id="KAH7447669.1"/>
    </source>
</evidence>
<evidence type="ECO:0000256" key="1">
    <source>
        <dbReference type="SAM" id="MobiDB-lite"/>
    </source>
</evidence>
<accession>A0A8T2VTE5</accession>
<feature type="compositionally biased region" description="Polar residues" evidence="1">
    <location>
        <begin position="205"/>
        <end position="234"/>
    </location>
</feature>
<proteinExistence type="predicted"/>
<evidence type="ECO:0000313" key="4">
    <source>
        <dbReference type="Proteomes" id="UP000825935"/>
    </source>
</evidence>
<keyword evidence="4" id="KW-1185">Reference proteome</keyword>
<gene>
    <name evidence="3" type="ORF">KP509_01G116300</name>
</gene>
<reference evidence="3" key="1">
    <citation type="submission" date="2021-08" db="EMBL/GenBank/DDBJ databases">
        <title>WGS assembly of Ceratopteris richardii.</title>
        <authorList>
            <person name="Marchant D.B."/>
            <person name="Chen G."/>
            <person name="Jenkins J."/>
            <person name="Shu S."/>
            <person name="Leebens-Mack J."/>
            <person name="Grimwood J."/>
            <person name="Schmutz J."/>
            <person name="Soltis P."/>
            <person name="Soltis D."/>
            <person name="Chen Z.-H."/>
        </authorList>
    </citation>
    <scope>NUCLEOTIDE SEQUENCE</scope>
    <source>
        <strain evidence="3">Whitten #5841</strain>
        <tissue evidence="3">Leaf</tissue>
    </source>
</reference>
<dbReference type="InterPro" id="IPR008700">
    <property type="entry name" value="TypeIII_avirulence_cleave"/>
</dbReference>
<feature type="region of interest" description="Disordered" evidence="1">
    <location>
        <begin position="171"/>
        <end position="246"/>
    </location>
</feature>
<dbReference type="InterPro" id="IPR040387">
    <property type="entry name" value="RIN4/NOI4"/>
</dbReference>
<name>A0A8T2VTE5_CERRI</name>
<feature type="domain" description="RIN4 pathogenic type III effector avirulence factor Avr cleavage site" evidence="2">
    <location>
        <begin position="241"/>
        <end position="267"/>
    </location>
</feature>
<dbReference type="PANTHER" id="PTHR33159:SF6">
    <property type="entry name" value="RPM1-INTERACTING PROTEIN 4"/>
    <property type="match status" value="1"/>
</dbReference>
<sequence length="348" mass="39508">MPLPESSIPKFGNWDVNADQPISVAFERVRVQKQNALHHLNAESQNASSDKSISSRSYGAIQNKVPKSSLLPKTNEKNSRPLDSFEQDKRYVNLGHHAQRTSEDVSDRVYNDGAGTRNHGNSDKGCLSWQQTVHDDHYRLASEHFFYHHRADVWNPSRVQTYDPFSVPAFSSNLSKQSEGTKGTKNRADPFEGHKEYQRGRKTEFMNSAGSWMDNSQEGLTTSKSWGPNQSSHASSEKSGRLSVPKFGNWDDGNGYTAIFDTVRRSKSSRTTSIPTLEPYPDKDHHRDLERSVDFKPCKPQKIIEEISKGDYENRSIRNFQDHKITIFEDCLLSCIGLSIKRIVLAFV</sequence>
<protein>
    <recommendedName>
        <fullName evidence="2">RIN4 pathogenic type III effector avirulence factor Avr cleavage site domain-containing protein</fullName>
    </recommendedName>
</protein>
<feature type="compositionally biased region" description="Basic and acidic residues" evidence="1">
    <location>
        <begin position="186"/>
        <end position="204"/>
    </location>
</feature>
<dbReference type="OrthoDB" id="1965896at2759"/>
<evidence type="ECO:0000259" key="2">
    <source>
        <dbReference type="Pfam" id="PF05627"/>
    </source>
</evidence>
<dbReference type="AlphaFoldDB" id="A0A8T2VTE5"/>
<dbReference type="EMBL" id="CM035406">
    <property type="protein sequence ID" value="KAH7447669.1"/>
    <property type="molecule type" value="Genomic_DNA"/>
</dbReference>
<feature type="region of interest" description="Disordered" evidence="1">
    <location>
        <begin position="64"/>
        <end position="123"/>
    </location>
</feature>
<dbReference type="GO" id="GO:0005886">
    <property type="term" value="C:plasma membrane"/>
    <property type="evidence" value="ECO:0007669"/>
    <property type="project" value="TreeGrafter"/>
</dbReference>
<dbReference type="Pfam" id="PF05627">
    <property type="entry name" value="AvrRpt-cleavage"/>
    <property type="match status" value="2"/>
</dbReference>
<feature type="compositionally biased region" description="Basic and acidic residues" evidence="1">
    <location>
        <begin position="100"/>
        <end position="110"/>
    </location>
</feature>